<evidence type="ECO:0000259" key="8">
    <source>
        <dbReference type="Pfam" id="PF02838"/>
    </source>
</evidence>
<dbReference type="InterPro" id="IPR017853">
    <property type="entry name" value="GH"/>
</dbReference>
<dbReference type="Gene3D" id="3.30.379.10">
    <property type="entry name" value="Chitobiase/beta-hexosaminidase domain 2-like"/>
    <property type="match status" value="1"/>
</dbReference>
<dbReference type="KEGG" id="huw:FPZ11_08780"/>
<dbReference type="GO" id="GO:0005975">
    <property type="term" value="P:carbohydrate metabolic process"/>
    <property type="evidence" value="ECO:0007669"/>
    <property type="project" value="InterPro"/>
</dbReference>
<gene>
    <name evidence="9" type="ORF">FPZ11_08780</name>
</gene>
<evidence type="ECO:0000259" key="7">
    <source>
        <dbReference type="Pfam" id="PF00728"/>
    </source>
</evidence>
<evidence type="ECO:0000313" key="10">
    <source>
        <dbReference type="Proteomes" id="UP000320216"/>
    </source>
</evidence>
<dbReference type="AlphaFoldDB" id="A0A5B8M4D1"/>
<keyword evidence="4" id="KW-0378">Hydrolase</keyword>
<protein>
    <recommendedName>
        <fullName evidence="3">beta-N-acetylhexosaminidase</fullName>
        <ecNumber evidence="3">3.2.1.52</ecNumber>
    </recommendedName>
</protein>
<evidence type="ECO:0000313" key="9">
    <source>
        <dbReference type="EMBL" id="QDZ14839.1"/>
    </source>
</evidence>
<dbReference type="Pfam" id="PF00728">
    <property type="entry name" value="Glyco_hydro_20"/>
    <property type="match status" value="1"/>
</dbReference>
<dbReference type="Pfam" id="PF02838">
    <property type="entry name" value="Glyco_hydro_20b"/>
    <property type="match status" value="1"/>
</dbReference>
<evidence type="ECO:0000256" key="3">
    <source>
        <dbReference type="ARBA" id="ARBA00012663"/>
    </source>
</evidence>
<dbReference type="PIRSF" id="PIRSF001093">
    <property type="entry name" value="B-hxosamndse_ab_euk"/>
    <property type="match status" value="1"/>
</dbReference>
<dbReference type="Gene3D" id="3.20.20.80">
    <property type="entry name" value="Glycosidases"/>
    <property type="match status" value="1"/>
</dbReference>
<dbReference type="EC" id="3.2.1.52" evidence="3"/>
<dbReference type="CDD" id="cd06563">
    <property type="entry name" value="GH20_chitobiase-like"/>
    <property type="match status" value="1"/>
</dbReference>
<accession>A0A5B8M4D1</accession>
<dbReference type="InterPro" id="IPR015882">
    <property type="entry name" value="HEX_bac_N"/>
</dbReference>
<dbReference type="InterPro" id="IPR029018">
    <property type="entry name" value="Hex-like_dom2"/>
</dbReference>
<dbReference type="OrthoDB" id="9763537at2"/>
<dbReference type="PANTHER" id="PTHR22600">
    <property type="entry name" value="BETA-HEXOSAMINIDASE"/>
    <property type="match status" value="1"/>
</dbReference>
<evidence type="ECO:0000256" key="5">
    <source>
        <dbReference type="ARBA" id="ARBA00023295"/>
    </source>
</evidence>
<dbReference type="SUPFAM" id="SSF51445">
    <property type="entry name" value="(Trans)glycosidases"/>
    <property type="match status" value="1"/>
</dbReference>
<organism evidence="9 10">
    <name type="scientific">Humibacter ginsenosidimutans</name>
    <dbReference type="NCBI Taxonomy" id="2599293"/>
    <lineage>
        <taxon>Bacteria</taxon>
        <taxon>Bacillati</taxon>
        <taxon>Actinomycetota</taxon>
        <taxon>Actinomycetes</taxon>
        <taxon>Micrococcales</taxon>
        <taxon>Microbacteriaceae</taxon>
        <taxon>Humibacter</taxon>
    </lineage>
</organism>
<name>A0A5B8M4D1_9MICO</name>
<dbReference type="PRINTS" id="PR00738">
    <property type="entry name" value="GLHYDRLASE20"/>
</dbReference>
<dbReference type="GO" id="GO:0016020">
    <property type="term" value="C:membrane"/>
    <property type="evidence" value="ECO:0007669"/>
    <property type="project" value="TreeGrafter"/>
</dbReference>
<feature type="domain" description="Beta-hexosaminidase bacterial type N-terminal" evidence="8">
    <location>
        <begin position="2"/>
        <end position="125"/>
    </location>
</feature>
<evidence type="ECO:0000256" key="6">
    <source>
        <dbReference type="PIRSR" id="PIRSR625705-1"/>
    </source>
</evidence>
<dbReference type="EMBL" id="CP042305">
    <property type="protein sequence ID" value="QDZ14839.1"/>
    <property type="molecule type" value="Genomic_DNA"/>
</dbReference>
<keyword evidence="10" id="KW-1185">Reference proteome</keyword>
<dbReference type="GO" id="GO:0030203">
    <property type="term" value="P:glycosaminoglycan metabolic process"/>
    <property type="evidence" value="ECO:0007669"/>
    <property type="project" value="TreeGrafter"/>
</dbReference>
<keyword evidence="5" id="KW-0326">Glycosidase</keyword>
<evidence type="ECO:0000256" key="4">
    <source>
        <dbReference type="ARBA" id="ARBA00022801"/>
    </source>
</evidence>
<sequence length="543" mass="60757">MLIPRPTELSIGEGVFELTRVTRITAPAELAGAASWLQNSLRPATGFPIETGPDGAIQLEWDPQLSPEGYTLDVELTGIRIAGGGPAGVFYGCQALLQLLPPQIYRKGRVLGEQWVVPVVSIRDAPRFGWRGVMLDVARHFMPKHDVMRFIDLMAMHRLNTLHLHLTDDQGWRVEIKRYPRLTEVGSWRRESQLGGASYSRGDSRPHGGFYTQDDLREIVSYATDRAINVVPEIDMPGHTQSAIAAYPELGLAREDSEPLGVWTRWGIDDNVINLEDSTVEFFTNVLDEVMEIFPSPFIGVGGDECPKNGWRLDERTQQRKAELGLASEDELQAWFIGRLDDHLSRKGRRLYGWDEILEGGLTGSVSAGATVASWRGMTGAITAARAGHDVVSCPDNQVYLDYRQSERSDEPIPVGTVLTIADVYRFDPVPPELTPDEARHVLGGQGNIWTEHMDSPRTVDYFAFPRLCALAEALWLDGERDYDDFLFRLDTHLQRLDAIGVEYRRSSGPRPWQERPGVIGRPVTPQQRTAYFSPLTSRIEGA</sequence>
<evidence type="ECO:0000256" key="2">
    <source>
        <dbReference type="ARBA" id="ARBA00006285"/>
    </source>
</evidence>
<dbReference type="Proteomes" id="UP000320216">
    <property type="component" value="Chromosome"/>
</dbReference>
<dbReference type="GO" id="GO:0004563">
    <property type="term" value="F:beta-N-acetylhexosaminidase activity"/>
    <property type="evidence" value="ECO:0007669"/>
    <property type="project" value="UniProtKB-EC"/>
</dbReference>
<reference evidence="9 10" key="1">
    <citation type="submission" date="2019-07" db="EMBL/GenBank/DDBJ databases">
        <title>Full genome sequence of Humibacter sp. WJ7-1.</title>
        <authorList>
            <person name="Im W.-T."/>
        </authorList>
    </citation>
    <scope>NUCLEOTIDE SEQUENCE [LARGE SCALE GENOMIC DNA]</scope>
    <source>
        <strain evidence="9 10">WJ7-1</strain>
    </source>
</reference>
<dbReference type="InterPro" id="IPR025705">
    <property type="entry name" value="Beta_hexosaminidase_sua/sub"/>
</dbReference>
<comment type="catalytic activity">
    <reaction evidence="1">
        <text>Hydrolysis of terminal non-reducing N-acetyl-D-hexosamine residues in N-acetyl-beta-D-hexosaminides.</text>
        <dbReference type="EC" id="3.2.1.52"/>
    </reaction>
</comment>
<dbReference type="InterPro" id="IPR015883">
    <property type="entry name" value="Glyco_hydro_20_cat"/>
</dbReference>
<dbReference type="RefSeq" id="WP_146320104.1">
    <property type="nucleotide sequence ID" value="NZ_CP042305.1"/>
</dbReference>
<feature type="active site" description="Proton donor" evidence="6">
    <location>
        <position position="305"/>
    </location>
</feature>
<comment type="similarity">
    <text evidence="2">Belongs to the glycosyl hydrolase 20 family.</text>
</comment>
<evidence type="ECO:0000256" key="1">
    <source>
        <dbReference type="ARBA" id="ARBA00001231"/>
    </source>
</evidence>
<proteinExistence type="inferred from homology"/>
<dbReference type="SUPFAM" id="SSF55545">
    <property type="entry name" value="beta-N-acetylhexosaminidase-like domain"/>
    <property type="match status" value="1"/>
</dbReference>
<dbReference type="PANTHER" id="PTHR22600:SF57">
    <property type="entry name" value="BETA-N-ACETYLHEXOSAMINIDASE"/>
    <property type="match status" value="1"/>
</dbReference>
<feature type="domain" description="Glycoside hydrolase family 20 catalytic" evidence="7">
    <location>
        <begin position="128"/>
        <end position="476"/>
    </location>
</feature>